<comment type="catalytic activity">
    <reaction evidence="6">
        <text>L-lysyl-[protein] + 3 S-adenosyl-L-methionine = N(6),N(6),N(6)-trimethyl-L-lysyl-[protein] + 3 S-adenosyl-L-homocysteine + 3 H(+)</text>
        <dbReference type="Rhea" id="RHEA:54192"/>
        <dbReference type="Rhea" id="RHEA-COMP:9752"/>
        <dbReference type="Rhea" id="RHEA-COMP:13826"/>
        <dbReference type="ChEBI" id="CHEBI:15378"/>
        <dbReference type="ChEBI" id="CHEBI:29969"/>
        <dbReference type="ChEBI" id="CHEBI:57856"/>
        <dbReference type="ChEBI" id="CHEBI:59789"/>
        <dbReference type="ChEBI" id="CHEBI:61961"/>
    </reaction>
</comment>
<dbReference type="HAMAP" id="MF_00735">
    <property type="entry name" value="Methyltr_PrmA"/>
    <property type="match status" value="1"/>
</dbReference>
<dbReference type="Gene3D" id="3.40.50.150">
    <property type="entry name" value="Vaccinia Virus protein VP39"/>
    <property type="match status" value="1"/>
</dbReference>
<dbReference type="GO" id="GO:0008276">
    <property type="term" value="F:protein methyltransferase activity"/>
    <property type="evidence" value="ECO:0007669"/>
    <property type="project" value="UniProtKB-UniRule"/>
</dbReference>
<dbReference type="OrthoDB" id="9785995at2"/>
<comment type="subcellular location">
    <subcellularLocation>
        <location evidence="6">Cytoplasm</location>
    </subcellularLocation>
</comment>
<evidence type="ECO:0000256" key="2">
    <source>
        <dbReference type="ARBA" id="ARBA00022490"/>
    </source>
</evidence>
<name>A0A1I1GTL4_9BACT</name>
<dbReference type="NCBIfam" id="NF001785">
    <property type="entry name" value="PRK00517.2-2"/>
    <property type="match status" value="1"/>
</dbReference>
<protein>
    <recommendedName>
        <fullName evidence="6">Ribosomal protein L11 methyltransferase</fullName>
        <shortName evidence="6">L11 Mtase</shortName>
        <ecNumber evidence="6">2.1.1.-</ecNumber>
    </recommendedName>
</protein>
<feature type="binding site" evidence="6">
    <location>
        <position position="126"/>
    </location>
    <ligand>
        <name>S-adenosyl-L-methionine</name>
        <dbReference type="ChEBI" id="CHEBI:59789"/>
    </ligand>
</feature>
<keyword evidence="3 6" id="KW-0489">Methyltransferase</keyword>
<dbReference type="EC" id="2.1.1.-" evidence="6"/>
<reference evidence="7 8" key="1">
    <citation type="submission" date="2016-10" db="EMBL/GenBank/DDBJ databases">
        <authorList>
            <person name="de Groot N.N."/>
        </authorList>
    </citation>
    <scope>NUCLEOTIDE SEQUENCE [LARGE SCALE GENOMIC DNA]</scope>
    <source>
        <strain evidence="7 8">DSM 6793</strain>
    </source>
</reference>
<dbReference type="PANTHER" id="PTHR43648">
    <property type="entry name" value="ELECTRON TRANSFER FLAVOPROTEIN BETA SUBUNIT LYSINE METHYLTRANSFERASE"/>
    <property type="match status" value="1"/>
</dbReference>
<dbReference type="InterPro" id="IPR004498">
    <property type="entry name" value="Ribosomal_PrmA_MeTrfase"/>
</dbReference>
<dbReference type="Pfam" id="PF06325">
    <property type="entry name" value="PrmA"/>
    <property type="match status" value="1"/>
</dbReference>
<keyword evidence="4 6" id="KW-0808">Transferase</keyword>
<evidence type="ECO:0000256" key="1">
    <source>
        <dbReference type="ARBA" id="ARBA00009741"/>
    </source>
</evidence>
<feature type="binding site" evidence="6">
    <location>
        <position position="212"/>
    </location>
    <ligand>
        <name>S-adenosyl-L-methionine</name>
        <dbReference type="ChEBI" id="CHEBI:59789"/>
    </ligand>
</feature>
<organism evidence="7 8">
    <name type="scientific">Flexibacter flexilis DSM 6793</name>
    <dbReference type="NCBI Taxonomy" id="927664"/>
    <lineage>
        <taxon>Bacteria</taxon>
        <taxon>Pseudomonadati</taxon>
        <taxon>Bacteroidota</taxon>
        <taxon>Cytophagia</taxon>
        <taxon>Cytophagales</taxon>
        <taxon>Flexibacteraceae</taxon>
        <taxon>Flexibacter</taxon>
    </lineage>
</organism>
<keyword evidence="5 6" id="KW-0949">S-adenosyl-L-methionine</keyword>
<dbReference type="STRING" id="927664.SAMN05421780_10392"/>
<dbReference type="EMBL" id="FOLE01000003">
    <property type="protein sequence ID" value="SFC15127.1"/>
    <property type="molecule type" value="Genomic_DNA"/>
</dbReference>
<dbReference type="Proteomes" id="UP000199514">
    <property type="component" value="Unassembled WGS sequence"/>
</dbReference>
<feature type="binding site" evidence="6">
    <location>
        <position position="169"/>
    </location>
    <ligand>
        <name>S-adenosyl-L-methionine</name>
        <dbReference type="ChEBI" id="CHEBI:59789"/>
    </ligand>
</feature>
<keyword evidence="2 6" id="KW-0963">Cytoplasm</keyword>
<proteinExistence type="inferred from homology"/>
<dbReference type="SUPFAM" id="SSF53335">
    <property type="entry name" value="S-adenosyl-L-methionine-dependent methyltransferases"/>
    <property type="match status" value="1"/>
</dbReference>
<dbReference type="RefSeq" id="WP_091509792.1">
    <property type="nucleotide sequence ID" value="NZ_FOLE01000003.1"/>
</dbReference>
<gene>
    <name evidence="6" type="primary">prmA</name>
    <name evidence="7" type="ORF">SAMN05421780_10392</name>
</gene>
<evidence type="ECO:0000256" key="3">
    <source>
        <dbReference type="ARBA" id="ARBA00022603"/>
    </source>
</evidence>
<keyword evidence="8" id="KW-1185">Reference proteome</keyword>
<evidence type="ECO:0000313" key="8">
    <source>
        <dbReference type="Proteomes" id="UP000199514"/>
    </source>
</evidence>
<evidence type="ECO:0000313" key="7">
    <source>
        <dbReference type="EMBL" id="SFC15127.1"/>
    </source>
</evidence>
<dbReference type="GO" id="GO:0005737">
    <property type="term" value="C:cytoplasm"/>
    <property type="evidence" value="ECO:0007669"/>
    <property type="project" value="UniProtKB-SubCell"/>
</dbReference>
<dbReference type="GO" id="GO:0032259">
    <property type="term" value="P:methylation"/>
    <property type="evidence" value="ECO:0007669"/>
    <property type="project" value="UniProtKB-KW"/>
</dbReference>
<evidence type="ECO:0000256" key="6">
    <source>
        <dbReference type="HAMAP-Rule" id="MF_00735"/>
    </source>
</evidence>
<dbReference type="PANTHER" id="PTHR43648:SF1">
    <property type="entry name" value="ELECTRON TRANSFER FLAVOPROTEIN BETA SUBUNIT LYSINE METHYLTRANSFERASE"/>
    <property type="match status" value="1"/>
</dbReference>
<dbReference type="PIRSF" id="PIRSF000401">
    <property type="entry name" value="RPL11_MTase"/>
    <property type="match status" value="1"/>
</dbReference>
<keyword evidence="7" id="KW-0687">Ribonucleoprotein</keyword>
<dbReference type="GO" id="GO:0005840">
    <property type="term" value="C:ribosome"/>
    <property type="evidence" value="ECO:0007669"/>
    <property type="project" value="UniProtKB-KW"/>
</dbReference>
<feature type="binding site" evidence="6">
    <location>
        <position position="147"/>
    </location>
    <ligand>
        <name>S-adenosyl-L-methionine</name>
        <dbReference type="ChEBI" id="CHEBI:59789"/>
    </ligand>
</feature>
<accession>A0A1I1GTL4</accession>
<evidence type="ECO:0000256" key="5">
    <source>
        <dbReference type="ARBA" id="ARBA00022691"/>
    </source>
</evidence>
<dbReference type="CDD" id="cd02440">
    <property type="entry name" value="AdoMet_MTases"/>
    <property type="match status" value="1"/>
</dbReference>
<dbReference type="InterPro" id="IPR029063">
    <property type="entry name" value="SAM-dependent_MTases_sf"/>
</dbReference>
<comment type="similarity">
    <text evidence="1 6">Belongs to the methyltransferase superfamily. PrmA family.</text>
</comment>
<dbReference type="AlphaFoldDB" id="A0A1I1GTL4"/>
<evidence type="ECO:0000256" key="4">
    <source>
        <dbReference type="ARBA" id="ARBA00022679"/>
    </source>
</evidence>
<sequence length="274" mass="30437">MNYIELNIEVAPDFADVLIAELGQVGFDTFTETDNGVQAYAEEKNYDAQAVADLLATYAQQTPISYTTQSIAQQNWNEEWERNFEPVTVGNECFIRATFHEPRPEFKHEIIINPKMSFGTGHHATTALMVEHQLAIPHAGKRVLDAGTGTGILAIMAEKLGADFVEAFDIDEWPVENTRENLQLNSCQKVTVWQGEINGVAADAKFDIVLANINRNILLDQIPAYVQHLTKGGVLLLSGFYEHDIADIAAVAASVGLTEQSRKIRDQWSAVWFA</sequence>
<dbReference type="InterPro" id="IPR050078">
    <property type="entry name" value="Ribosomal_L11_MeTrfase_PrmA"/>
</dbReference>
<comment type="function">
    <text evidence="6">Methylates ribosomal protein L11.</text>
</comment>
<keyword evidence="7" id="KW-0689">Ribosomal protein</keyword>